<feature type="non-terminal residue" evidence="1">
    <location>
        <position position="67"/>
    </location>
</feature>
<protein>
    <submittedName>
        <fullName evidence="1">30896_t:CDS:1</fullName>
    </submittedName>
</protein>
<comment type="caution">
    <text evidence="1">The sequence shown here is derived from an EMBL/GenBank/DDBJ whole genome shotgun (WGS) entry which is preliminary data.</text>
</comment>
<keyword evidence="2" id="KW-1185">Reference proteome</keyword>
<gene>
    <name evidence="1" type="ORF">RPERSI_LOCUS25834</name>
</gene>
<organism evidence="1 2">
    <name type="scientific">Racocetra persica</name>
    <dbReference type="NCBI Taxonomy" id="160502"/>
    <lineage>
        <taxon>Eukaryota</taxon>
        <taxon>Fungi</taxon>
        <taxon>Fungi incertae sedis</taxon>
        <taxon>Mucoromycota</taxon>
        <taxon>Glomeromycotina</taxon>
        <taxon>Glomeromycetes</taxon>
        <taxon>Diversisporales</taxon>
        <taxon>Gigasporaceae</taxon>
        <taxon>Racocetra</taxon>
    </lineage>
</organism>
<dbReference type="EMBL" id="CAJVQC010086428">
    <property type="protein sequence ID" value="CAG8822570.1"/>
    <property type="molecule type" value="Genomic_DNA"/>
</dbReference>
<feature type="non-terminal residue" evidence="1">
    <location>
        <position position="1"/>
    </location>
</feature>
<evidence type="ECO:0000313" key="2">
    <source>
        <dbReference type="Proteomes" id="UP000789920"/>
    </source>
</evidence>
<accession>A0ACA9S1N5</accession>
<sequence>HKYANCLLKLPIDQDYELILSVKIWMLYKKLLPTKEYKEKRDKLVKEIEGILSKEWPDHKINIYLFG</sequence>
<dbReference type="Proteomes" id="UP000789920">
    <property type="component" value="Unassembled WGS sequence"/>
</dbReference>
<name>A0ACA9S1N5_9GLOM</name>
<reference evidence="1" key="1">
    <citation type="submission" date="2021-06" db="EMBL/GenBank/DDBJ databases">
        <authorList>
            <person name="Kallberg Y."/>
            <person name="Tangrot J."/>
            <person name="Rosling A."/>
        </authorList>
    </citation>
    <scope>NUCLEOTIDE SEQUENCE</scope>
    <source>
        <strain evidence="1">MA461A</strain>
    </source>
</reference>
<evidence type="ECO:0000313" key="1">
    <source>
        <dbReference type="EMBL" id="CAG8822570.1"/>
    </source>
</evidence>
<proteinExistence type="predicted"/>